<evidence type="ECO:0000256" key="6">
    <source>
        <dbReference type="ARBA" id="ARBA00022840"/>
    </source>
</evidence>
<protein>
    <submittedName>
        <fullName evidence="9">Oligopeptide transport ATP-binding protein OppF (TC 3.A.1.5.1)</fullName>
    </submittedName>
</protein>
<dbReference type="GO" id="GO:0005524">
    <property type="term" value="F:ATP binding"/>
    <property type="evidence" value="ECO:0007669"/>
    <property type="project" value="UniProtKB-KW"/>
</dbReference>
<dbReference type="GO" id="GO:0015833">
    <property type="term" value="P:peptide transport"/>
    <property type="evidence" value="ECO:0007669"/>
    <property type="project" value="InterPro"/>
</dbReference>
<dbReference type="Proteomes" id="UP000196778">
    <property type="component" value="Unassembled WGS sequence"/>
</dbReference>
<keyword evidence="4" id="KW-1003">Cell membrane</keyword>
<dbReference type="FunFam" id="3.40.50.300:FF:000016">
    <property type="entry name" value="Oligopeptide ABC transporter ATP-binding component"/>
    <property type="match status" value="1"/>
</dbReference>
<dbReference type="InterPro" id="IPR013563">
    <property type="entry name" value="Oligopep_ABC_C"/>
</dbReference>
<dbReference type="Pfam" id="PF00005">
    <property type="entry name" value="ABC_tran"/>
    <property type="match status" value="2"/>
</dbReference>
<keyword evidence="3" id="KW-0813">Transport</keyword>
<dbReference type="InterPro" id="IPR017871">
    <property type="entry name" value="ABC_transporter-like_CS"/>
</dbReference>
<feature type="domain" description="ABC transporter" evidence="8">
    <location>
        <begin position="6"/>
        <end position="256"/>
    </location>
</feature>
<accession>A0A1R4IVG6</accession>
<evidence type="ECO:0000313" key="10">
    <source>
        <dbReference type="Proteomes" id="UP000196778"/>
    </source>
</evidence>
<organism evidence="9 10">
    <name type="scientific">Mycetocola reblochoni REB411</name>
    <dbReference type="NCBI Taxonomy" id="1255698"/>
    <lineage>
        <taxon>Bacteria</taxon>
        <taxon>Bacillati</taxon>
        <taxon>Actinomycetota</taxon>
        <taxon>Actinomycetes</taxon>
        <taxon>Micrococcales</taxon>
        <taxon>Microbacteriaceae</taxon>
        <taxon>Mycetocola</taxon>
    </lineage>
</organism>
<dbReference type="InterPro" id="IPR027417">
    <property type="entry name" value="P-loop_NTPase"/>
</dbReference>
<keyword evidence="5" id="KW-0547">Nucleotide-binding</keyword>
<evidence type="ECO:0000259" key="8">
    <source>
        <dbReference type="PROSITE" id="PS50893"/>
    </source>
</evidence>
<proteinExistence type="inferred from homology"/>
<feature type="domain" description="ABC transporter" evidence="8">
    <location>
        <begin position="309"/>
        <end position="558"/>
    </location>
</feature>
<dbReference type="InterPro" id="IPR003439">
    <property type="entry name" value="ABC_transporter-like_ATP-bd"/>
</dbReference>
<gene>
    <name evidence="9" type="ORF">FM119_03770</name>
</gene>
<dbReference type="EMBL" id="FUKR01000022">
    <property type="protein sequence ID" value="SJN23708.1"/>
    <property type="molecule type" value="Genomic_DNA"/>
</dbReference>
<evidence type="ECO:0000256" key="2">
    <source>
        <dbReference type="ARBA" id="ARBA00005417"/>
    </source>
</evidence>
<dbReference type="PROSITE" id="PS00211">
    <property type="entry name" value="ABC_TRANSPORTER_1"/>
    <property type="match status" value="1"/>
</dbReference>
<dbReference type="GO" id="GO:0016887">
    <property type="term" value="F:ATP hydrolysis activity"/>
    <property type="evidence" value="ECO:0007669"/>
    <property type="project" value="InterPro"/>
</dbReference>
<evidence type="ECO:0000256" key="1">
    <source>
        <dbReference type="ARBA" id="ARBA00004202"/>
    </source>
</evidence>
<name>A0A1R4IVG6_9MICO</name>
<dbReference type="SMART" id="SM00382">
    <property type="entry name" value="AAA"/>
    <property type="match status" value="2"/>
</dbReference>
<dbReference type="Pfam" id="PF08352">
    <property type="entry name" value="oligo_HPY"/>
    <property type="match status" value="1"/>
</dbReference>
<dbReference type="NCBIfam" id="NF008453">
    <property type="entry name" value="PRK11308.1"/>
    <property type="match status" value="2"/>
</dbReference>
<keyword evidence="10" id="KW-1185">Reference proteome</keyword>
<evidence type="ECO:0000256" key="5">
    <source>
        <dbReference type="ARBA" id="ARBA00022741"/>
    </source>
</evidence>
<dbReference type="GO" id="GO:0005886">
    <property type="term" value="C:plasma membrane"/>
    <property type="evidence" value="ECO:0007669"/>
    <property type="project" value="UniProtKB-SubCell"/>
</dbReference>
<dbReference type="PANTHER" id="PTHR43297:SF2">
    <property type="entry name" value="DIPEPTIDE TRANSPORT ATP-BINDING PROTEIN DPPD"/>
    <property type="match status" value="1"/>
</dbReference>
<sequence length="563" mass="60028">MTTTLLQVDELRIGFRGRREVTPVVEGISFHVDRGEILAIVGESGSGKSVTASAVLGLLPERSSTVSGSVRFAGRELLGLSERSLNTVRGSGITMVFQNPLTSLDPSFRIRSQFLEVIRSRRGVGEEEALAVASRWLETVGLSDTERVLGSFPHELSGGMRQRVVIAFAAVNEPDLIIADEPTTALDSTVQKQVLDLLLSLRRDRGLSVLLITHDFGVVSHTSDRVIVMRAGRIVESGRTADVLADPRHDYTRTLVGAVPTLGSRAAAAGAVVSGSSAGVTTAGVGAGVSRPPAGAATADGSGADEDALRAEHVVKSFDVGSGRRRRTFRAVDDVSFSVRRGEVLGLIGESGSGKSTLARIATGLVPPSSGSVTVFGRSAEQLGSAAERRRFRRDVQLVFQDASSALNPRRRVVDQIAIPALRLGVATSRAEAREQALSLLESVHLPRSMGQRYPHELSGGQRQRIGIARALSARPRVLVLDEPTSALDASTQAQVLRLLHELRDELSLSYLFISHNLSVVESFCDRIAVLDSGALQEVFPAEDLASGERGPVTRGLLDAVLR</sequence>
<evidence type="ECO:0000313" key="9">
    <source>
        <dbReference type="EMBL" id="SJN23708.1"/>
    </source>
</evidence>
<dbReference type="CDD" id="cd03257">
    <property type="entry name" value="ABC_NikE_OppD_transporters"/>
    <property type="match status" value="2"/>
</dbReference>
<evidence type="ECO:0000256" key="4">
    <source>
        <dbReference type="ARBA" id="ARBA00022475"/>
    </source>
</evidence>
<dbReference type="RefSeq" id="WP_087136345.1">
    <property type="nucleotide sequence ID" value="NZ_FUKR01000022.1"/>
</dbReference>
<evidence type="ECO:0000256" key="7">
    <source>
        <dbReference type="ARBA" id="ARBA00023136"/>
    </source>
</evidence>
<comment type="subcellular location">
    <subcellularLocation>
        <location evidence="1">Cell membrane</location>
        <topology evidence="1">Peripheral membrane protein</topology>
    </subcellularLocation>
</comment>
<dbReference type="PANTHER" id="PTHR43297">
    <property type="entry name" value="OLIGOPEPTIDE TRANSPORT ATP-BINDING PROTEIN APPD"/>
    <property type="match status" value="1"/>
</dbReference>
<dbReference type="InterPro" id="IPR003593">
    <property type="entry name" value="AAA+_ATPase"/>
</dbReference>
<dbReference type="PROSITE" id="PS50893">
    <property type="entry name" value="ABC_TRANSPORTER_2"/>
    <property type="match status" value="2"/>
</dbReference>
<reference evidence="10" key="1">
    <citation type="submission" date="2017-02" db="EMBL/GenBank/DDBJ databases">
        <authorList>
            <person name="Dridi B."/>
        </authorList>
    </citation>
    <scope>NUCLEOTIDE SEQUENCE [LARGE SCALE GENOMIC DNA]</scope>
    <source>
        <strain evidence="10">EB411</strain>
    </source>
</reference>
<dbReference type="OrthoDB" id="2986442at2"/>
<keyword evidence="7" id="KW-0472">Membrane</keyword>
<dbReference type="NCBIfam" id="NF007739">
    <property type="entry name" value="PRK10419.1"/>
    <property type="match status" value="2"/>
</dbReference>
<comment type="similarity">
    <text evidence="2">Belongs to the ABC transporter superfamily.</text>
</comment>
<dbReference type="SUPFAM" id="SSF52540">
    <property type="entry name" value="P-loop containing nucleoside triphosphate hydrolases"/>
    <property type="match status" value="2"/>
</dbReference>
<keyword evidence="6 9" id="KW-0067">ATP-binding</keyword>
<dbReference type="Gene3D" id="3.40.50.300">
    <property type="entry name" value="P-loop containing nucleotide triphosphate hydrolases"/>
    <property type="match status" value="2"/>
</dbReference>
<dbReference type="AlphaFoldDB" id="A0A1R4IVG6"/>
<evidence type="ECO:0000256" key="3">
    <source>
        <dbReference type="ARBA" id="ARBA00022448"/>
    </source>
</evidence>
<dbReference type="InterPro" id="IPR050388">
    <property type="entry name" value="ABC_Ni/Peptide_Import"/>
</dbReference>